<evidence type="ECO:0000313" key="3">
    <source>
        <dbReference type="WBParaSite" id="Minc3s05703g38668"/>
    </source>
</evidence>
<dbReference type="Proteomes" id="UP000887563">
    <property type="component" value="Unplaced"/>
</dbReference>
<name>A0A914NKD5_MELIC</name>
<keyword evidence="1" id="KW-1133">Transmembrane helix</keyword>
<evidence type="ECO:0000256" key="1">
    <source>
        <dbReference type="SAM" id="Phobius"/>
    </source>
</evidence>
<sequence>MYKAGMCASAAADEINYEFDLSVIAEKMAERYVKEHCPKGHIEYKETKVAKKPMVFNIILINFSTKLLWLMNTLNYEYIDKQDEGARD</sequence>
<feature type="transmembrane region" description="Helical" evidence="1">
    <location>
        <begin position="54"/>
        <end position="71"/>
    </location>
</feature>
<evidence type="ECO:0000313" key="2">
    <source>
        <dbReference type="Proteomes" id="UP000887563"/>
    </source>
</evidence>
<dbReference type="AlphaFoldDB" id="A0A914NKD5"/>
<reference evidence="3" key="1">
    <citation type="submission" date="2022-11" db="UniProtKB">
        <authorList>
            <consortium name="WormBaseParasite"/>
        </authorList>
    </citation>
    <scope>IDENTIFICATION</scope>
</reference>
<dbReference type="WBParaSite" id="Minc3s05703g38668">
    <property type="protein sequence ID" value="Minc3s05703g38668"/>
    <property type="gene ID" value="Minc3s05703g38668"/>
</dbReference>
<protein>
    <submittedName>
        <fullName evidence="3">Uncharacterized protein</fullName>
    </submittedName>
</protein>
<proteinExistence type="predicted"/>
<keyword evidence="1" id="KW-0472">Membrane</keyword>
<organism evidence="2 3">
    <name type="scientific">Meloidogyne incognita</name>
    <name type="common">Southern root-knot nematode worm</name>
    <name type="synonym">Oxyuris incognita</name>
    <dbReference type="NCBI Taxonomy" id="6306"/>
    <lineage>
        <taxon>Eukaryota</taxon>
        <taxon>Metazoa</taxon>
        <taxon>Ecdysozoa</taxon>
        <taxon>Nematoda</taxon>
        <taxon>Chromadorea</taxon>
        <taxon>Rhabditida</taxon>
        <taxon>Tylenchina</taxon>
        <taxon>Tylenchomorpha</taxon>
        <taxon>Tylenchoidea</taxon>
        <taxon>Meloidogynidae</taxon>
        <taxon>Meloidogyninae</taxon>
        <taxon>Meloidogyne</taxon>
        <taxon>Meloidogyne incognita group</taxon>
    </lineage>
</organism>
<keyword evidence="1" id="KW-0812">Transmembrane</keyword>
<accession>A0A914NKD5</accession>
<keyword evidence="2" id="KW-1185">Reference proteome</keyword>